<feature type="region of interest" description="Disordered" evidence="1">
    <location>
        <begin position="110"/>
        <end position="133"/>
    </location>
</feature>
<dbReference type="OrthoDB" id="694554at2759"/>
<proteinExistence type="predicted"/>
<evidence type="ECO:0000313" key="2">
    <source>
        <dbReference type="EMBL" id="CAD6258808.1"/>
    </source>
</evidence>
<evidence type="ECO:0000256" key="1">
    <source>
        <dbReference type="SAM" id="MobiDB-lite"/>
    </source>
</evidence>
<sequence>MDPSLMVSCKQVLCAEDAVQAVQRRRTHARRCYRPASDAEFLRSIADKTPGRDDDEEEAMRRRRQVYLKSYAFSTKWEAAEADGKTAGRGGGRALVDAVLPPTLLRRRKTTHNDATCSSNKTTASSSFTSTSNPSMWCPRNAGKVLSRAPGCSLALFPAHATLVLLLRLPSRTTIFVPIVLLSSFRQASNNQTN</sequence>
<dbReference type="Proteomes" id="UP000604825">
    <property type="component" value="Unassembled WGS sequence"/>
</dbReference>
<gene>
    <name evidence="2" type="ORF">NCGR_LOCUS42274</name>
</gene>
<accession>A0A811QRV6</accession>
<keyword evidence="3" id="KW-1185">Reference proteome</keyword>
<feature type="compositionally biased region" description="Low complexity" evidence="1">
    <location>
        <begin position="116"/>
        <end position="133"/>
    </location>
</feature>
<dbReference type="AlphaFoldDB" id="A0A811QRV6"/>
<protein>
    <submittedName>
        <fullName evidence="2">Uncharacterized protein</fullName>
    </submittedName>
</protein>
<dbReference type="EMBL" id="CAJGYO010000010">
    <property type="protein sequence ID" value="CAD6258808.1"/>
    <property type="molecule type" value="Genomic_DNA"/>
</dbReference>
<organism evidence="2 3">
    <name type="scientific">Miscanthus lutarioriparius</name>
    <dbReference type="NCBI Taxonomy" id="422564"/>
    <lineage>
        <taxon>Eukaryota</taxon>
        <taxon>Viridiplantae</taxon>
        <taxon>Streptophyta</taxon>
        <taxon>Embryophyta</taxon>
        <taxon>Tracheophyta</taxon>
        <taxon>Spermatophyta</taxon>
        <taxon>Magnoliopsida</taxon>
        <taxon>Liliopsida</taxon>
        <taxon>Poales</taxon>
        <taxon>Poaceae</taxon>
        <taxon>PACMAD clade</taxon>
        <taxon>Panicoideae</taxon>
        <taxon>Andropogonodae</taxon>
        <taxon>Andropogoneae</taxon>
        <taxon>Saccharinae</taxon>
        <taxon>Miscanthus</taxon>
    </lineage>
</organism>
<evidence type="ECO:0000313" key="3">
    <source>
        <dbReference type="Proteomes" id="UP000604825"/>
    </source>
</evidence>
<reference evidence="2" key="1">
    <citation type="submission" date="2020-10" db="EMBL/GenBank/DDBJ databases">
        <authorList>
            <person name="Han B."/>
            <person name="Lu T."/>
            <person name="Zhao Q."/>
            <person name="Huang X."/>
            <person name="Zhao Y."/>
        </authorList>
    </citation>
    <scope>NUCLEOTIDE SEQUENCE</scope>
</reference>
<name>A0A811QRV6_9POAL</name>
<comment type="caution">
    <text evidence="2">The sequence shown here is derived from an EMBL/GenBank/DDBJ whole genome shotgun (WGS) entry which is preliminary data.</text>
</comment>